<keyword evidence="2" id="KW-1185">Reference proteome</keyword>
<evidence type="ECO:0000313" key="1">
    <source>
        <dbReference type="EMBL" id="MFE3849113.1"/>
    </source>
</evidence>
<dbReference type="EMBL" id="JBHZQA010000010">
    <property type="protein sequence ID" value="MFE3849113.1"/>
    <property type="molecule type" value="Genomic_DNA"/>
</dbReference>
<evidence type="ECO:0000313" key="2">
    <source>
        <dbReference type="Proteomes" id="UP001600039"/>
    </source>
</evidence>
<proteinExistence type="predicted"/>
<dbReference type="RefSeq" id="WP_379858860.1">
    <property type="nucleotide sequence ID" value="NZ_JBHZQA010000010.1"/>
</dbReference>
<organism evidence="1 2">
    <name type="scientific">Flavobacterium fructosi</name>
    <dbReference type="NCBI Taxonomy" id="3230416"/>
    <lineage>
        <taxon>Bacteria</taxon>
        <taxon>Pseudomonadati</taxon>
        <taxon>Bacteroidota</taxon>
        <taxon>Flavobacteriia</taxon>
        <taxon>Flavobacteriales</taxon>
        <taxon>Flavobacteriaceae</taxon>
        <taxon>Flavobacterium</taxon>
    </lineage>
</organism>
<reference evidence="1 2" key="1">
    <citation type="submission" date="2024-06" db="EMBL/GenBank/DDBJ databases">
        <title>Flavobacterium spp. isolated from glacier.</title>
        <authorList>
            <person name="Han D."/>
        </authorList>
    </citation>
    <scope>NUCLEOTIDE SEQUENCE [LARGE SCALE GENOMIC DNA]</scope>
    <source>
        <strain evidence="1 2">LB3P45</strain>
    </source>
</reference>
<name>A0ABW6HR64_9FLAO</name>
<dbReference type="Proteomes" id="UP001600039">
    <property type="component" value="Unassembled WGS sequence"/>
</dbReference>
<accession>A0ABW6HR64</accession>
<comment type="caution">
    <text evidence="1">The sequence shown here is derived from an EMBL/GenBank/DDBJ whole genome shotgun (WGS) entry which is preliminary data.</text>
</comment>
<gene>
    <name evidence="1" type="ORF">ACFX5D_14165</name>
</gene>
<sequence length="69" mass="7999">MSITITIIPLTDNESYNVNGHTVNKNPKGHYDSKTDLSEKEWRAFKKYENLVIDNPAFVRHTKATYQSK</sequence>
<protein>
    <submittedName>
        <fullName evidence="1">Uncharacterized protein</fullName>
    </submittedName>
</protein>